<feature type="transmembrane region" description="Helical" evidence="1">
    <location>
        <begin position="96"/>
        <end position="114"/>
    </location>
</feature>
<proteinExistence type="predicted"/>
<evidence type="ECO:0000313" key="2">
    <source>
        <dbReference type="EMBL" id="QSS48811.1"/>
    </source>
</evidence>
<reference evidence="2" key="1">
    <citation type="submission" date="2021-01" db="EMBL/GenBank/DDBJ databases">
        <title>Chromosome-level genome assembly of a human fungal pathogen reveals clustering of transcriptionally co-regulated genes.</title>
        <authorList>
            <person name="Voorhies M."/>
            <person name="Cohen S."/>
            <person name="Shea T.P."/>
            <person name="Petrus S."/>
            <person name="Munoz J.F."/>
            <person name="Poplawski S."/>
            <person name="Goldman W.E."/>
            <person name="Michael T."/>
            <person name="Cuomo C.A."/>
            <person name="Sil A."/>
            <person name="Beyhan S."/>
        </authorList>
    </citation>
    <scope>NUCLEOTIDE SEQUENCE</scope>
    <source>
        <strain evidence="2">H88</strain>
    </source>
</reference>
<dbReference type="EMBL" id="CP069102">
    <property type="protein sequence ID" value="QSS48811.1"/>
    <property type="molecule type" value="Genomic_DNA"/>
</dbReference>
<keyword evidence="1" id="KW-0812">Transmembrane</keyword>
<dbReference type="AlphaFoldDB" id="A0A8A1L5Y0"/>
<keyword evidence="1" id="KW-0472">Membrane</keyword>
<evidence type="ECO:0000256" key="1">
    <source>
        <dbReference type="SAM" id="Phobius"/>
    </source>
</evidence>
<accession>A0A8A1L5Y0</accession>
<keyword evidence="1" id="KW-1133">Transmembrane helix</keyword>
<dbReference type="Proteomes" id="UP000663419">
    <property type="component" value="Chromosome 1"/>
</dbReference>
<protein>
    <submittedName>
        <fullName evidence="2">Uncharacterized protein</fullName>
    </submittedName>
</protein>
<evidence type="ECO:0000313" key="3">
    <source>
        <dbReference type="Proteomes" id="UP000663419"/>
    </source>
</evidence>
<name>A0A8A1L5Y0_AJEC8</name>
<organism evidence="2 3">
    <name type="scientific">Ajellomyces capsulatus (strain H88)</name>
    <name type="common">Darling's disease fungus</name>
    <name type="synonym">Histoplasma capsulatum</name>
    <dbReference type="NCBI Taxonomy" id="544711"/>
    <lineage>
        <taxon>Eukaryota</taxon>
        <taxon>Fungi</taxon>
        <taxon>Dikarya</taxon>
        <taxon>Ascomycota</taxon>
        <taxon>Pezizomycotina</taxon>
        <taxon>Eurotiomycetes</taxon>
        <taxon>Eurotiomycetidae</taxon>
        <taxon>Onygenales</taxon>
        <taxon>Ajellomycetaceae</taxon>
        <taxon>Histoplasma</taxon>
    </lineage>
</organism>
<dbReference type="VEuPathDB" id="FungiDB:I7I53_08935"/>
<sequence length="121" mass="13889">METWAVRRANMSTYPCQNFASMSCRRRGWKMPQIGPCPALACILFRFEARFLFAPRRNTECPAGFSCDRQQTQSAVVPPGRILYSDSITRNRRARFLAITVLIYLGRCMGTVGYRPALFLR</sequence>
<dbReference type="PROSITE" id="PS51257">
    <property type="entry name" value="PROKAR_LIPOPROTEIN"/>
    <property type="match status" value="1"/>
</dbReference>
<gene>
    <name evidence="2" type="ORF">I7I53_08935</name>
</gene>